<reference evidence="2" key="1">
    <citation type="journal article" date="2015" name="Nature">
        <title>Complex archaea that bridge the gap between prokaryotes and eukaryotes.</title>
        <authorList>
            <person name="Spang A."/>
            <person name="Saw J.H."/>
            <person name="Jorgensen S.L."/>
            <person name="Zaremba-Niedzwiedzka K."/>
            <person name="Martijn J."/>
            <person name="Lind A.E."/>
            <person name="van Eijk R."/>
            <person name="Schleper C."/>
            <person name="Guy L."/>
            <person name="Ettema T.J."/>
        </authorList>
    </citation>
    <scope>NUCLEOTIDE SEQUENCE</scope>
</reference>
<dbReference type="EMBL" id="LAZR01010545">
    <property type="protein sequence ID" value="KKM66377.1"/>
    <property type="molecule type" value="Genomic_DNA"/>
</dbReference>
<name>A0A0F9MB54_9ZZZZ</name>
<feature type="compositionally biased region" description="Basic and acidic residues" evidence="1">
    <location>
        <begin position="109"/>
        <end position="125"/>
    </location>
</feature>
<accession>A0A0F9MB54</accession>
<protein>
    <submittedName>
        <fullName evidence="2">Uncharacterized protein</fullName>
    </submittedName>
</protein>
<organism evidence="2">
    <name type="scientific">marine sediment metagenome</name>
    <dbReference type="NCBI Taxonomy" id="412755"/>
    <lineage>
        <taxon>unclassified sequences</taxon>
        <taxon>metagenomes</taxon>
        <taxon>ecological metagenomes</taxon>
    </lineage>
</organism>
<evidence type="ECO:0000313" key="2">
    <source>
        <dbReference type="EMBL" id="KKM66377.1"/>
    </source>
</evidence>
<proteinExistence type="predicted"/>
<comment type="caution">
    <text evidence="2">The sequence shown here is derived from an EMBL/GenBank/DDBJ whole genome shotgun (WGS) entry which is preliminary data.</text>
</comment>
<evidence type="ECO:0000256" key="1">
    <source>
        <dbReference type="SAM" id="MobiDB-lite"/>
    </source>
</evidence>
<gene>
    <name evidence="2" type="ORF">LCGC14_1481810</name>
</gene>
<feature type="region of interest" description="Disordered" evidence="1">
    <location>
        <begin position="106"/>
        <end position="139"/>
    </location>
</feature>
<dbReference type="AlphaFoldDB" id="A0A0F9MB54"/>
<sequence>MPDKPEKSEHGRKIAAGKLLSKYIREILNEEHDDPLIKARGEEAVMVTKAEAIARHVVKSALGYTEQEDVYAKGVKTGVKDVVHRPDKTFICLVWDRMEGRVVPMDVKPGGDKATAADKVSEQGKKRLAQIAKSSLKNP</sequence>